<dbReference type="EMBL" id="CP059851">
    <property type="protein sequence ID" value="QMW23628.1"/>
    <property type="molecule type" value="Genomic_DNA"/>
</dbReference>
<sequence>MSFVRDAAAKLAVAEDNALPRTQELAKTARREGLQGLTSPVDGAVQLSVHTVGGVVQPAKRLMTVVPERGGLHVEARMLNKDAGFVREDQPVRIKVNAFLFMRFVPLPPRERSERRVGKSKATRSVSDRPNDAGWGARAIRKRHDVSEPFQ</sequence>
<dbReference type="Proteomes" id="UP000515292">
    <property type="component" value="Chromosome"/>
</dbReference>
<feature type="region of interest" description="Disordered" evidence="1">
    <location>
        <begin position="110"/>
        <end position="151"/>
    </location>
</feature>
<evidence type="ECO:0000313" key="2">
    <source>
        <dbReference type="EMBL" id="QMW23628.1"/>
    </source>
</evidence>
<proteinExistence type="predicted"/>
<reference evidence="2 3" key="1">
    <citation type="submission" date="2020-07" db="EMBL/GenBank/DDBJ databases">
        <title>Complete genome sequence for Sandaracinobacter sp. M6.</title>
        <authorList>
            <person name="Tang Y."/>
            <person name="Liu Q."/>
            <person name="Guo Z."/>
            <person name="Lei P."/>
            <person name="Huang B."/>
        </authorList>
    </citation>
    <scope>NUCLEOTIDE SEQUENCE [LARGE SCALE GENOMIC DNA]</scope>
    <source>
        <strain evidence="2 3">M6</strain>
    </source>
</reference>
<dbReference type="RefSeq" id="WP_182297451.1">
    <property type="nucleotide sequence ID" value="NZ_CP059851.1"/>
</dbReference>
<dbReference type="AlphaFoldDB" id="A0A7G5IJT6"/>
<accession>A0A7G5IJT6</accession>
<protein>
    <submittedName>
        <fullName evidence="2">HlyD family efflux transporter periplasmic adaptor subunit</fullName>
    </submittedName>
</protein>
<gene>
    <name evidence="2" type="ORF">H3309_03820</name>
</gene>
<evidence type="ECO:0000256" key="1">
    <source>
        <dbReference type="SAM" id="MobiDB-lite"/>
    </source>
</evidence>
<name>A0A7G5IJT6_9SPHN</name>
<keyword evidence="3" id="KW-1185">Reference proteome</keyword>
<dbReference type="InterPro" id="IPR050739">
    <property type="entry name" value="MFP"/>
</dbReference>
<dbReference type="PANTHER" id="PTHR30386:SF27">
    <property type="entry name" value="MEMBRANE FUSION PROTEIN (MFP) FAMILY PROTEIN"/>
    <property type="match status" value="1"/>
</dbReference>
<dbReference type="PANTHER" id="PTHR30386">
    <property type="entry name" value="MEMBRANE FUSION SUBUNIT OF EMRAB-TOLC MULTIDRUG EFFLUX PUMP"/>
    <property type="match status" value="1"/>
</dbReference>
<evidence type="ECO:0000313" key="3">
    <source>
        <dbReference type="Proteomes" id="UP000515292"/>
    </source>
</evidence>
<organism evidence="2 3">
    <name type="scientific">Sandaracinobacteroides saxicola</name>
    <dbReference type="NCBI Taxonomy" id="2759707"/>
    <lineage>
        <taxon>Bacteria</taxon>
        <taxon>Pseudomonadati</taxon>
        <taxon>Pseudomonadota</taxon>
        <taxon>Alphaproteobacteria</taxon>
        <taxon>Sphingomonadales</taxon>
        <taxon>Sphingosinicellaceae</taxon>
        <taxon>Sandaracinobacteroides</taxon>
    </lineage>
</organism>
<dbReference type="KEGG" id="sand:H3309_03820"/>